<dbReference type="InterPro" id="IPR029489">
    <property type="entry name" value="OGT/SEC/SPY_C"/>
</dbReference>
<dbReference type="EC" id="2.4.1.255" evidence="3"/>
<dbReference type="Gene3D" id="1.25.40.10">
    <property type="entry name" value="Tetratricopeptide repeat domain"/>
    <property type="match status" value="2"/>
</dbReference>
<protein>
    <recommendedName>
        <fullName evidence="3">protein O-GlcNAc transferase</fullName>
        <ecNumber evidence="3">2.4.1.255</ecNumber>
    </recommendedName>
</protein>
<dbReference type="Gene3D" id="3.40.50.2000">
    <property type="entry name" value="Glycogen Phosphorylase B"/>
    <property type="match status" value="1"/>
</dbReference>
<evidence type="ECO:0000256" key="9">
    <source>
        <dbReference type="SAM" id="MobiDB-lite"/>
    </source>
</evidence>
<feature type="domain" description="O-GlcNAc transferase C-terminal" evidence="10">
    <location>
        <begin position="994"/>
        <end position="1096"/>
    </location>
</feature>
<dbReference type="PROSITE" id="PS50005">
    <property type="entry name" value="TPR"/>
    <property type="match status" value="2"/>
</dbReference>
<feature type="compositionally biased region" description="Basic and acidic residues" evidence="9">
    <location>
        <begin position="1427"/>
        <end position="1450"/>
    </location>
</feature>
<feature type="repeat" description="TPR" evidence="8">
    <location>
        <begin position="684"/>
        <end position="717"/>
    </location>
</feature>
<dbReference type="InterPro" id="IPR019734">
    <property type="entry name" value="TPR_rpt"/>
</dbReference>
<comment type="caution">
    <text evidence="11">The sequence shown here is derived from an EMBL/GenBank/DDBJ whole genome shotgun (WGS) entry which is preliminary data.</text>
</comment>
<sequence>MVRCTSVQTLELGPTMILDHARRSTKLSVHNLPTTPLSESRPQASSYLSSLPYLRFIELTMTRSRRYKAPGRSDDDAAQRSQKAGNPPPRQSTPSAYFPQYVYLLDLPRPTIVKATQMASHPMSQPPVSLPESIQHLARLPSQWPISYQESPAAPSTLSLDPSSARLQSYDRWFSPDFTAELTNISNIPAALPASLPPLSEGSTFLPTETLSPLVGGLSLVPAQQAASSSQPPPAGNPFSDSAVRDAILNYAYKLFEDSTRDSVSGLSHVPRTFAISRNRSPEQTLTVEALCNVGTTLRAMGRASDARQSWWCALRLRPYYWVVVENLMALAMDSERLADNVPVNQEACNLCQFVITSNVATDGRLLTPVVAEEIYHLQWVYYTNAKLLSMTDGGTSMMSLLGYSVAVELAIRPPSPYRDSESYHFVDLIMATCLVGLSMSLGPGQSLNQPIYDALTATHGKGIILLLTSPGVDVLQTVHACGKRLYDALLTTGHGTFPIVPLRPEEALRLPSIIFPTSAGALPAICTRSQGRTLDAPAESVRQQSHLTTSTIILSLATRLQDSFIGHDVILDSSETPIPCTPTLLLLLSYLGLALSPAPGTYNNLGIFLSSLSFTRMVAKQSGQREPLDGSAFAQLYYERGLLMNPTHAHLLSNMGSVLKDRGKISEAIHFYALAVQYQPDLDVALSNLATSLRDMGHPSESIEYFKRALAVKPDFHEAVCGLTTASNAVCDWRNRGSISNEPGIDEHGSIVEAKMIPPGTGLLERAVKTTEQQLLSMCSKDIGIIQWLGDVDFWLRWVQKSQDNLLTDRQVALWKRRLGVFYSDVNRSIAGVNEGAFLIRFIEWVRRRMQYRWYKATFGNIVETNSPLPRPSADEADRYTWLALPSHMLAPSIPSILPFHTVRFIFIAEESPFIVAAVHVPVVAKPNSQDFPPECAALLVPYVDPALASAPCLSSSVTSSQRKGQRRLCLCGPEVRHLLSCSLGFHTDVIPSDHPLAHLMESVFGMHDHDQFNIFVYATSASDGSSYRRHIEEETQHFLDVSDWTTERIVEKIVQDQIHILVNLGGYTKAARNDIFASCPASVQMALMGFAGSLAAVSCLRESVAVERWREWKAQGEDAVSSGWNGDGGDGDFTAGPDPETSSDEWLYPEKMLYMPHSFMVTNHKQVFPEDTAEHSRFPPEVLWLHEEIRRTELREKTFPDLPQEAIIFASFNQLYKIDPIIFAAWLRILVRVPNGVLWLLRFPAAGEEHLKRTARLWAGDEVASRVRFSDVAPKAEHIARGHVADLFLDTSECNAHTTAADALWSGLPFLTWPKYSYKMSSRIGASMAQATGFGDELIVHSLAEYEERAVFLANSVSYTLEQIPTGETVRRGHGALINLRRNLFLNRTTMPLFDTARWVRNIQKGYREAWRRWTMGTQFEESVEWERCHGPEKDKQGDMAERSKAPESGDVPSGPKGRGYGCIRGKSSPSCSRHQEGLVFLVALTSYIVMFSAFRRTIPQLSIFHNSASPPSIRALAQLQSALTQPFPPGKPNAKPLNFNLEVVQDTPPTADQIKTIMSYLPTGGAEDPTDPQHVAKFLSSHPSSPSLPDRPHNAEGLARLAAKNPQSVKWPIIVDWTTGQASVGDPEGASKILEILRKRRDGEIKDEDDYKPKGWFS</sequence>
<evidence type="ECO:0000256" key="2">
    <source>
        <dbReference type="ARBA" id="ARBA00005386"/>
    </source>
</evidence>
<accession>A0A4Y9Z9H6</accession>
<evidence type="ECO:0000256" key="6">
    <source>
        <dbReference type="ARBA" id="ARBA00022737"/>
    </source>
</evidence>
<keyword evidence="12" id="KW-1185">Reference proteome</keyword>
<dbReference type="InterPro" id="IPR012882">
    <property type="entry name" value="Fmp46"/>
</dbReference>
<dbReference type="Pfam" id="PF13374">
    <property type="entry name" value="TPR_10"/>
    <property type="match status" value="1"/>
</dbReference>
<feature type="repeat" description="TPR" evidence="8">
    <location>
        <begin position="650"/>
        <end position="683"/>
    </location>
</feature>
<evidence type="ECO:0000256" key="8">
    <source>
        <dbReference type="PROSITE-ProRule" id="PRU00339"/>
    </source>
</evidence>
<keyword evidence="5" id="KW-0808">Transferase</keyword>
<feature type="region of interest" description="Disordered" evidence="9">
    <location>
        <begin position="1119"/>
        <end position="1142"/>
    </location>
</feature>
<dbReference type="PANTHER" id="PTHR44998:SF1">
    <property type="entry name" value="UDP-N-ACETYLGLUCOSAMINE--PEPTIDE N-ACETYLGLUCOSAMINYLTRANSFERASE 110 KDA SUBUNIT"/>
    <property type="match status" value="1"/>
</dbReference>
<comment type="pathway">
    <text evidence="1">Protein modification; protein glycosylation.</text>
</comment>
<evidence type="ECO:0000313" key="11">
    <source>
        <dbReference type="EMBL" id="TFY71506.1"/>
    </source>
</evidence>
<keyword evidence="6" id="KW-0677">Repeat</keyword>
<evidence type="ECO:0000259" key="10">
    <source>
        <dbReference type="Pfam" id="PF13844"/>
    </source>
</evidence>
<feature type="compositionally biased region" description="Low complexity" evidence="9">
    <location>
        <begin position="1582"/>
        <end position="1591"/>
    </location>
</feature>
<feature type="region of interest" description="Disordered" evidence="9">
    <location>
        <begin position="65"/>
        <end position="95"/>
    </location>
</feature>
<feature type="region of interest" description="Disordered" evidence="9">
    <location>
        <begin position="1567"/>
        <end position="1597"/>
    </location>
</feature>
<dbReference type="GO" id="GO:0097363">
    <property type="term" value="F:protein O-acetylglucosaminyltransferase activity"/>
    <property type="evidence" value="ECO:0007669"/>
    <property type="project" value="UniProtKB-EC"/>
</dbReference>
<keyword evidence="4" id="KW-0328">Glycosyltransferase</keyword>
<dbReference type="Pfam" id="PF07955">
    <property type="entry name" value="DUF1687"/>
    <property type="match status" value="1"/>
</dbReference>
<evidence type="ECO:0000256" key="5">
    <source>
        <dbReference type="ARBA" id="ARBA00022679"/>
    </source>
</evidence>
<feature type="domain" description="O-GlcNAc transferase C-terminal" evidence="10">
    <location>
        <begin position="1203"/>
        <end position="1383"/>
    </location>
</feature>
<dbReference type="GO" id="GO:0005739">
    <property type="term" value="C:mitochondrion"/>
    <property type="evidence" value="ECO:0007669"/>
    <property type="project" value="InterPro"/>
</dbReference>
<dbReference type="InterPro" id="IPR011990">
    <property type="entry name" value="TPR-like_helical_dom_sf"/>
</dbReference>
<dbReference type="OrthoDB" id="421121at2759"/>
<dbReference type="GO" id="GO:0016491">
    <property type="term" value="F:oxidoreductase activity"/>
    <property type="evidence" value="ECO:0007669"/>
    <property type="project" value="InterPro"/>
</dbReference>
<keyword evidence="7 8" id="KW-0802">TPR repeat</keyword>
<dbReference type="Gene3D" id="3.40.30.10">
    <property type="entry name" value="Glutaredoxin"/>
    <property type="match status" value="1"/>
</dbReference>
<dbReference type="Pfam" id="PF13844">
    <property type="entry name" value="Glyco_transf_41"/>
    <property type="match status" value="2"/>
</dbReference>
<evidence type="ECO:0000256" key="3">
    <source>
        <dbReference type="ARBA" id="ARBA00011970"/>
    </source>
</evidence>
<dbReference type="STRING" id="205917.A0A4Y9Z9H6"/>
<name>A0A4Y9Z9H6_9AGAM</name>
<evidence type="ECO:0000256" key="7">
    <source>
        <dbReference type="ARBA" id="ARBA00022803"/>
    </source>
</evidence>
<dbReference type="EMBL" id="SEOQ01000048">
    <property type="protein sequence ID" value="TFY71506.1"/>
    <property type="molecule type" value="Genomic_DNA"/>
</dbReference>
<reference evidence="11 12" key="1">
    <citation type="submission" date="2019-02" db="EMBL/GenBank/DDBJ databases">
        <title>Genome sequencing of the rare red list fungi Dentipellis fragilis.</title>
        <authorList>
            <person name="Buettner E."/>
            <person name="Kellner H."/>
        </authorList>
    </citation>
    <scope>NUCLEOTIDE SEQUENCE [LARGE SCALE GENOMIC DNA]</scope>
    <source>
        <strain evidence="11 12">DSM 105465</strain>
    </source>
</reference>
<organism evidence="11 12">
    <name type="scientific">Dentipellis fragilis</name>
    <dbReference type="NCBI Taxonomy" id="205917"/>
    <lineage>
        <taxon>Eukaryota</taxon>
        <taxon>Fungi</taxon>
        <taxon>Dikarya</taxon>
        <taxon>Basidiomycota</taxon>
        <taxon>Agaricomycotina</taxon>
        <taxon>Agaricomycetes</taxon>
        <taxon>Russulales</taxon>
        <taxon>Hericiaceae</taxon>
        <taxon>Dentipellis</taxon>
    </lineage>
</organism>
<evidence type="ECO:0000256" key="1">
    <source>
        <dbReference type="ARBA" id="ARBA00004922"/>
    </source>
</evidence>
<dbReference type="GO" id="GO:0006493">
    <property type="term" value="P:protein O-linked glycosylation"/>
    <property type="evidence" value="ECO:0007669"/>
    <property type="project" value="TreeGrafter"/>
</dbReference>
<dbReference type="SUPFAM" id="SSF48452">
    <property type="entry name" value="TPR-like"/>
    <property type="match status" value="1"/>
</dbReference>
<evidence type="ECO:0000256" key="4">
    <source>
        <dbReference type="ARBA" id="ARBA00022676"/>
    </source>
</evidence>
<dbReference type="Proteomes" id="UP000298327">
    <property type="component" value="Unassembled WGS sequence"/>
</dbReference>
<evidence type="ECO:0000313" key="12">
    <source>
        <dbReference type="Proteomes" id="UP000298327"/>
    </source>
</evidence>
<dbReference type="PANTHER" id="PTHR44998">
    <property type="match status" value="1"/>
</dbReference>
<dbReference type="Gene3D" id="3.40.50.11380">
    <property type="match status" value="1"/>
</dbReference>
<dbReference type="InterPro" id="IPR036249">
    <property type="entry name" value="Thioredoxin-like_sf"/>
</dbReference>
<comment type="similarity">
    <text evidence="2">Belongs to the glycosyltransferase 41 family. O-GlcNAc transferase subfamily.</text>
</comment>
<dbReference type="SUPFAM" id="SSF52833">
    <property type="entry name" value="Thioredoxin-like"/>
    <property type="match status" value="1"/>
</dbReference>
<proteinExistence type="inferred from homology"/>
<dbReference type="SMART" id="SM00028">
    <property type="entry name" value="TPR"/>
    <property type="match status" value="3"/>
</dbReference>
<feature type="region of interest" description="Disordered" evidence="9">
    <location>
        <begin position="1427"/>
        <end position="1475"/>
    </location>
</feature>
<gene>
    <name evidence="11" type="ORF">EVG20_g1488</name>
</gene>